<keyword evidence="3" id="KW-0804">Transcription</keyword>
<reference evidence="5 6" key="1">
    <citation type="submission" date="2017-02" db="EMBL/GenBank/DDBJ databases">
        <authorList>
            <person name="Peterson S.W."/>
        </authorList>
    </citation>
    <scope>NUCLEOTIDE SEQUENCE [LARGE SCALE GENOMIC DNA]</scope>
    <source>
        <strain evidence="5 6">S285</strain>
    </source>
</reference>
<dbReference type="PANTHER" id="PTHR44688">
    <property type="entry name" value="DNA-BINDING TRANSCRIPTIONAL ACTIVATOR DEVR_DOSR"/>
    <property type="match status" value="1"/>
</dbReference>
<dbReference type="Proteomes" id="UP000193978">
    <property type="component" value="Chromosome"/>
</dbReference>
<dbReference type="PROSITE" id="PS50043">
    <property type="entry name" value="HTH_LUXR_2"/>
    <property type="match status" value="1"/>
</dbReference>
<dbReference type="EMBL" id="CP019948">
    <property type="protein sequence ID" value="ARN80782.1"/>
    <property type="molecule type" value="Genomic_DNA"/>
</dbReference>
<dbReference type="InterPro" id="IPR000792">
    <property type="entry name" value="Tscrpt_reg_LuxR_C"/>
</dbReference>
<keyword evidence="2" id="KW-0238">DNA-binding</keyword>
<dbReference type="InterPro" id="IPR036388">
    <property type="entry name" value="WH-like_DNA-bd_sf"/>
</dbReference>
<evidence type="ECO:0000259" key="4">
    <source>
        <dbReference type="PROSITE" id="PS50043"/>
    </source>
</evidence>
<gene>
    <name evidence="5" type="ORF">B1812_06510</name>
</gene>
<dbReference type="PANTHER" id="PTHR44688:SF16">
    <property type="entry name" value="DNA-BINDING TRANSCRIPTIONAL ACTIVATOR DEVR_DOSR"/>
    <property type="match status" value="1"/>
</dbReference>
<dbReference type="Pfam" id="PF00196">
    <property type="entry name" value="GerE"/>
    <property type="match status" value="1"/>
</dbReference>
<dbReference type="SMART" id="SM00421">
    <property type="entry name" value="HTH_LUXR"/>
    <property type="match status" value="1"/>
</dbReference>
<keyword evidence="1" id="KW-0805">Transcription regulation</keyword>
<organism evidence="5 6">
    <name type="scientific">Methylocystis bryophila</name>
    <dbReference type="NCBI Taxonomy" id="655015"/>
    <lineage>
        <taxon>Bacteria</taxon>
        <taxon>Pseudomonadati</taxon>
        <taxon>Pseudomonadota</taxon>
        <taxon>Alphaproteobacteria</taxon>
        <taxon>Hyphomicrobiales</taxon>
        <taxon>Methylocystaceae</taxon>
        <taxon>Methylocystis</taxon>
    </lineage>
</organism>
<dbReference type="CDD" id="cd06170">
    <property type="entry name" value="LuxR_C_like"/>
    <property type="match status" value="1"/>
</dbReference>
<evidence type="ECO:0000313" key="5">
    <source>
        <dbReference type="EMBL" id="ARN80782.1"/>
    </source>
</evidence>
<evidence type="ECO:0000313" key="6">
    <source>
        <dbReference type="Proteomes" id="UP000193978"/>
    </source>
</evidence>
<accession>A0A1W6MTA6</accession>
<dbReference type="STRING" id="655015.B1812_06510"/>
<keyword evidence="6" id="KW-1185">Reference proteome</keyword>
<dbReference type="Gene3D" id="1.10.10.10">
    <property type="entry name" value="Winged helix-like DNA-binding domain superfamily/Winged helix DNA-binding domain"/>
    <property type="match status" value="1"/>
</dbReference>
<evidence type="ECO:0000256" key="1">
    <source>
        <dbReference type="ARBA" id="ARBA00023015"/>
    </source>
</evidence>
<dbReference type="AlphaFoldDB" id="A0A1W6MTA6"/>
<dbReference type="KEGG" id="mbry:B1812_06510"/>
<dbReference type="PRINTS" id="PR00038">
    <property type="entry name" value="HTHLUXR"/>
</dbReference>
<dbReference type="InterPro" id="IPR016032">
    <property type="entry name" value="Sig_transdc_resp-reg_C-effctor"/>
</dbReference>
<sequence length="389" mass="41611">MNSAAAQAGLAPTAEFPKMSATLSSSELSGQSDQTDLLIEQIYEATHCPELWPAVLEQIGRIIDAPFGFVIIGDPDAARWANTPAFDEKTARLVRERWLTRGAYPRKLSQICAPRFIADQEVMTLEELRGEPLFSDFCFPSDLGFGATTGLELPTGERVTIGWRRRFGAEPLGLDELKRLDSLRLALIRAVWIGARSRQRGMATVVDTLAAVGMPALILDGDRHVLAANGLLETIKLDVAWSGGGFALRDPAADASLRDALERMKSGDTGAVTTFPVKVKSGRGYVARLLPLRSHDSFAREAAALVLASAGARCAPPEALLRSLFGLTPCEARVARALASGKSVSEIAANESVSPGTVRTHVRGVLEKTGSNRQIDAVALLVGMPLSLG</sequence>
<evidence type="ECO:0000256" key="3">
    <source>
        <dbReference type="ARBA" id="ARBA00023163"/>
    </source>
</evidence>
<protein>
    <recommendedName>
        <fullName evidence="4">HTH luxR-type domain-containing protein</fullName>
    </recommendedName>
</protein>
<name>A0A1W6MTA6_9HYPH</name>
<evidence type="ECO:0000256" key="2">
    <source>
        <dbReference type="ARBA" id="ARBA00023125"/>
    </source>
</evidence>
<dbReference type="GO" id="GO:0003677">
    <property type="term" value="F:DNA binding"/>
    <property type="evidence" value="ECO:0007669"/>
    <property type="project" value="UniProtKB-KW"/>
</dbReference>
<dbReference type="GO" id="GO:0006355">
    <property type="term" value="P:regulation of DNA-templated transcription"/>
    <property type="evidence" value="ECO:0007669"/>
    <property type="project" value="InterPro"/>
</dbReference>
<dbReference type="SUPFAM" id="SSF46894">
    <property type="entry name" value="C-terminal effector domain of the bipartite response regulators"/>
    <property type="match status" value="1"/>
</dbReference>
<proteinExistence type="predicted"/>
<feature type="domain" description="HTH luxR-type" evidence="4">
    <location>
        <begin position="320"/>
        <end position="385"/>
    </location>
</feature>